<feature type="domain" description="HTH araC/xylS-type" evidence="4">
    <location>
        <begin position="196"/>
        <end position="294"/>
    </location>
</feature>
<dbReference type="PROSITE" id="PS00041">
    <property type="entry name" value="HTH_ARAC_FAMILY_1"/>
    <property type="match status" value="1"/>
</dbReference>
<accession>A0ABX0VXC4</accession>
<evidence type="ECO:0000256" key="3">
    <source>
        <dbReference type="ARBA" id="ARBA00023163"/>
    </source>
</evidence>
<dbReference type="Gene3D" id="1.10.10.60">
    <property type="entry name" value="Homeodomain-like"/>
    <property type="match status" value="1"/>
</dbReference>
<proteinExistence type="predicted"/>
<dbReference type="InterPro" id="IPR018060">
    <property type="entry name" value="HTH_AraC"/>
</dbReference>
<keyword evidence="3" id="KW-0804">Transcription</keyword>
<keyword evidence="2" id="KW-0238">DNA-binding</keyword>
<dbReference type="EMBL" id="JAATOP010000005">
    <property type="protein sequence ID" value="NIY72743.1"/>
    <property type="molecule type" value="Genomic_DNA"/>
</dbReference>
<reference evidence="5 6" key="1">
    <citation type="submission" date="2020-03" db="EMBL/GenBank/DDBJ databases">
        <title>Bacterial isolates of synthetic phycosphere.</title>
        <authorList>
            <person name="Fu H."/>
            <person name="Moran M.A."/>
        </authorList>
    </citation>
    <scope>NUCLEOTIDE SEQUENCE [LARGE SCALE GENOMIC DNA]</scope>
    <source>
        <strain evidence="5 6">HF1</strain>
    </source>
</reference>
<dbReference type="PROSITE" id="PS01124">
    <property type="entry name" value="HTH_ARAC_FAMILY_2"/>
    <property type="match status" value="1"/>
</dbReference>
<dbReference type="InterPro" id="IPR009057">
    <property type="entry name" value="Homeodomain-like_sf"/>
</dbReference>
<comment type="caution">
    <text evidence="5">The sequence shown here is derived from an EMBL/GenBank/DDBJ whole genome shotgun (WGS) entry which is preliminary data.</text>
</comment>
<evidence type="ECO:0000256" key="1">
    <source>
        <dbReference type="ARBA" id="ARBA00023015"/>
    </source>
</evidence>
<evidence type="ECO:0000313" key="5">
    <source>
        <dbReference type="EMBL" id="NIY72743.1"/>
    </source>
</evidence>
<dbReference type="InterPro" id="IPR018062">
    <property type="entry name" value="HTH_AraC-typ_CS"/>
</dbReference>
<dbReference type="SUPFAM" id="SSF46689">
    <property type="entry name" value="Homeodomain-like"/>
    <property type="match status" value="1"/>
</dbReference>
<dbReference type="SMART" id="SM00342">
    <property type="entry name" value="HTH_ARAC"/>
    <property type="match status" value="1"/>
</dbReference>
<organism evidence="5 6">
    <name type="scientific">Marivivens donghaensis</name>
    <dbReference type="NCBI Taxonomy" id="1699413"/>
    <lineage>
        <taxon>Bacteria</taxon>
        <taxon>Pseudomonadati</taxon>
        <taxon>Pseudomonadota</taxon>
        <taxon>Alphaproteobacteria</taxon>
        <taxon>Rhodobacterales</taxon>
        <taxon>Paracoccaceae</taxon>
        <taxon>Marivivens group</taxon>
        <taxon>Marivivens</taxon>
    </lineage>
</organism>
<evidence type="ECO:0000256" key="2">
    <source>
        <dbReference type="ARBA" id="ARBA00023125"/>
    </source>
</evidence>
<gene>
    <name evidence="5" type="ORF">HCZ30_09875</name>
</gene>
<sequence length="298" mass="33874">MNKFRPTDVADVVPYSEQHDRERMPAANEFMIERHVPDLFDTPFHHHTSVEINFLEGCDMVYSFAGVPVKIMRDELTIFWGAQPHMVKDVIGKGRITNIYLSLGQFLRWGLPERLVKALQNGAVLSTGPNCTRDNAFFERLWEERHRKDTSWRRTHLDEIATRLRRFGLEGWTVRLDPANVGSVIESDARTMRHVEDILRFVADNFSAPITVGDVAEAVNLSASRATSVFREVMGVSIKHHLTRTRLSHARMLLTETDSKIVTIALDSGFQSLSSFYAAFTDANNVSPAEYRKAARGN</sequence>
<keyword evidence="6" id="KW-1185">Reference proteome</keyword>
<evidence type="ECO:0000313" key="6">
    <source>
        <dbReference type="Proteomes" id="UP000709466"/>
    </source>
</evidence>
<protein>
    <submittedName>
        <fullName evidence="5">Helix-turn-helix domain-containing protein</fullName>
    </submittedName>
</protein>
<dbReference type="PANTHER" id="PTHR43280:SF14">
    <property type="entry name" value="MELIBIOSE OPERON REGULATORY PROTEIN"/>
    <property type="match status" value="1"/>
</dbReference>
<evidence type="ECO:0000259" key="4">
    <source>
        <dbReference type="PROSITE" id="PS01124"/>
    </source>
</evidence>
<dbReference type="PANTHER" id="PTHR43280">
    <property type="entry name" value="ARAC-FAMILY TRANSCRIPTIONAL REGULATOR"/>
    <property type="match status" value="1"/>
</dbReference>
<name>A0ABX0VXC4_9RHOB</name>
<dbReference type="RefSeq" id="WP_167638113.1">
    <property type="nucleotide sequence ID" value="NZ_JAATOP010000005.1"/>
</dbReference>
<dbReference type="Proteomes" id="UP000709466">
    <property type="component" value="Unassembled WGS sequence"/>
</dbReference>
<keyword evidence="1" id="KW-0805">Transcription regulation</keyword>
<dbReference type="Pfam" id="PF12833">
    <property type="entry name" value="HTH_18"/>
    <property type="match status" value="1"/>
</dbReference>